<dbReference type="Proteomes" id="UP000321261">
    <property type="component" value="Unassembled WGS sequence"/>
</dbReference>
<dbReference type="CDD" id="cd00887">
    <property type="entry name" value="MoeA"/>
    <property type="match status" value="1"/>
</dbReference>
<keyword evidence="10" id="KW-1185">Reference proteome</keyword>
<dbReference type="InterPro" id="IPR005111">
    <property type="entry name" value="MoeA_C_domain_IV"/>
</dbReference>
<name>A0A561SW44_9PSEU</name>
<evidence type="ECO:0000313" key="10">
    <source>
        <dbReference type="Proteomes" id="UP000321261"/>
    </source>
</evidence>
<dbReference type="RefSeq" id="WP_147257983.1">
    <property type="nucleotide sequence ID" value="NZ_VIWU01000001.1"/>
</dbReference>
<dbReference type="SUPFAM" id="SSF63882">
    <property type="entry name" value="MoeA N-terminal region -like"/>
    <property type="match status" value="1"/>
</dbReference>
<dbReference type="InterPro" id="IPR038987">
    <property type="entry name" value="MoeA-like"/>
</dbReference>
<dbReference type="GO" id="GO:0046872">
    <property type="term" value="F:metal ion binding"/>
    <property type="evidence" value="ECO:0007669"/>
    <property type="project" value="UniProtKB-UniRule"/>
</dbReference>
<dbReference type="EC" id="2.10.1.1" evidence="7"/>
<comment type="pathway">
    <text evidence="2 7">Cofactor biosynthesis; molybdopterin biosynthesis.</text>
</comment>
<organism evidence="9 10">
    <name type="scientific">Pseudonocardia hierapolitana</name>
    <dbReference type="NCBI Taxonomy" id="1128676"/>
    <lineage>
        <taxon>Bacteria</taxon>
        <taxon>Bacillati</taxon>
        <taxon>Actinomycetota</taxon>
        <taxon>Actinomycetes</taxon>
        <taxon>Pseudonocardiales</taxon>
        <taxon>Pseudonocardiaceae</taxon>
        <taxon>Pseudonocardia</taxon>
    </lineage>
</organism>
<evidence type="ECO:0000256" key="5">
    <source>
        <dbReference type="ARBA" id="ARBA00023150"/>
    </source>
</evidence>
<dbReference type="Gene3D" id="3.90.105.10">
    <property type="entry name" value="Molybdopterin biosynthesis moea protein, domain 2"/>
    <property type="match status" value="1"/>
</dbReference>
<dbReference type="InterPro" id="IPR001453">
    <property type="entry name" value="MoaB/Mog_dom"/>
</dbReference>
<comment type="cofactor">
    <cofactor evidence="7">
        <name>Mg(2+)</name>
        <dbReference type="ChEBI" id="CHEBI:18420"/>
    </cofactor>
</comment>
<accession>A0A561SW44</accession>
<evidence type="ECO:0000256" key="6">
    <source>
        <dbReference type="ARBA" id="ARBA00047317"/>
    </source>
</evidence>
<keyword evidence="7" id="KW-0479">Metal-binding</keyword>
<comment type="function">
    <text evidence="1 7">Catalyzes the insertion of molybdate into adenylated molybdopterin with the concomitant release of AMP.</text>
</comment>
<comment type="catalytic activity">
    <reaction evidence="6">
        <text>adenylyl-molybdopterin + molybdate = Mo-molybdopterin + AMP + H(+)</text>
        <dbReference type="Rhea" id="RHEA:35047"/>
        <dbReference type="ChEBI" id="CHEBI:15378"/>
        <dbReference type="ChEBI" id="CHEBI:36264"/>
        <dbReference type="ChEBI" id="CHEBI:62727"/>
        <dbReference type="ChEBI" id="CHEBI:71302"/>
        <dbReference type="ChEBI" id="CHEBI:456215"/>
        <dbReference type="EC" id="2.10.1.1"/>
    </reaction>
</comment>
<keyword evidence="4 7" id="KW-0500">Molybdenum</keyword>
<proteinExistence type="inferred from homology"/>
<comment type="caution">
    <text evidence="9">The sequence shown here is derived from an EMBL/GenBank/DDBJ whole genome shotgun (WGS) entry which is preliminary data.</text>
</comment>
<dbReference type="NCBIfam" id="NF045515">
    <property type="entry name" value="Glp_gephyrin"/>
    <property type="match status" value="1"/>
</dbReference>
<evidence type="ECO:0000259" key="8">
    <source>
        <dbReference type="SMART" id="SM00852"/>
    </source>
</evidence>
<dbReference type="InterPro" id="IPR036688">
    <property type="entry name" value="MoeA_C_domain_IV_sf"/>
</dbReference>
<gene>
    <name evidence="9" type="ORF">FHX44_115006</name>
</gene>
<evidence type="ECO:0000256" key="2">
    <source>
        <dbReference type="ARBA" id="ARBA00005046"/>
    </source>
</evidence>
<dbReference type="Pfam" id="PF03454">
    <property type="entry name" value="MoeA_C"/>
    <property type="match status" value="1"/>
</dbReference>
<dbReference type="SUPFAM" id="SSF63867">
    <property type="entry name" value="MoeA C-terminal domain-like"/>
    <property type="match status" value="1"/>
</dbReference>
<dbReference type="Gene3D" id="3.40.980.10">
    <property type="entry name" value="MoaB/Mog-like domain"/>
    <property type="match status" value="1"/>
</dbReference>
<evidence type="ECO:0000256" key="4">
    <source>
        <dbReference type="ARBA" id="ARBA00022505"/>
    </source>
</evidence>
<dbReference type="EMBL" id="VIWU01000001">
    <property type="protein sequence ID" value="TWF79080.1"/>
    <property type="molecule type" value="Genomic_DNA"/>
</dbReference>
<dbReference type="Pfam" id="PF00994">
    <property type="entry name" value="MoCF_biosynth"/>
    <property type="match status" value="1"/>
</dbReference>
<dbReference type="OrthoDB" id="3196725at2"/>
<dbReference type="GO" id="GO:0006777">
    <property type="term" value="P:Mo-molybdopterin cofactor biosynthetic process"/>
    <property type="evidence" value="ECO:0007669"/>
    <property type="project" value="UniProtKB-UniRule"/>
</dbReference>
<dbReference type="SMART" id="SM00852">
    <property type="entry name" value="MoCF_biosynth"/>
    <property type="match status" value="1"/>
</dbReference>
<sequence length="412" mass="41344">MKVGPRPAGREFFTARTVAEALAGFRPARRTAVGGVPLADALHRVPAGAVPATGPLPGFARSTVDGYAVRAADTYGASESLPSYLDLLGAVRMGEAPTVAVRPGGAVGMPTGGVLPEGADAVVMVENTAETMPGTIEVTRPVAPGSGIVRADEDVAAGAALVKGGRPLRAPDLGLLAAAGVTTVPVHARPRVVILSTGDEVVPPDTATLLPGQVRDATAPALAGLVRDAGGEPVIAGIVSDEPGALRARLQEVLPGADLVVVSAGSSVGARDETAGAVAALGDVWCHGLAIKPGKPTLLAECSGVPVVGLPGNPLSALVVFRLVGVPLVWRLAGCAAPPPEPSTRARLARDLPSAAGRLDVVQVALRDGEAEPIFGPSALLSVLTRADGYLVVPEPATGLDAGTEVEVTLYR</sequence>
<dbReference type="Gene3D" id="2.40.340.10">
    <property type="entry name" value="MoeA, C-terminal, domain IV"/>
    <property type="match status" value="1"/>
</dbReference>
<dbReference type="PANTHER" id="PTHR10192:SF5">
    <property type="entry name" value="GEPHYRIN"/>
    <property type="match status" value="1"/>
</dbReference>
<dbReference type="GO" id="GO:0061599">
    <property type="term" value="F:molybdopterin molybdotransferase activity"/>
    <property type="evidence" value="ECO:0007669"/>
    <property type="project" value="UniProtKB-UniRule"/>
</dbReference>
<evidence type="ECO:0000256" key="3">
    <source>
        <dbReference type="ARBA" id="ARBA00010763"/>
    </source>
</evidence>
<comment type="similarity">
    <text evidence="3 7">Belongs to the MoeA family.</text>
</comment>
<reference evidence="9 10" key="1">
    <citation type="submission" date="2019-06" db="EMBL/GenBank/DDBJ databases">
        <title>Sequencing the genomes of 1000 actinobacteria strains.</title>
        <authorList>
            <person name="Klenk H.-P."/>
        </authorList>
    </citation>
    <scope>NUCLEOTIDE SEQUENCE [LARGE SCALE GENOMIC DNA]</scope>
    <source>
        <strain evidence="9 10">DSM 45671</strain>
    </source>
</reference>
<dbReference type="InterPro" id="IPR036425">
    <property type="entry name" value="MoaB/Mog-like_dom_sf"/>
</dbReference>
<protein>
    <recommendedName>
        <fullName evidence="7">Molybdopterin molybdenumtransferase</fullName>
        <ecNumber evidence="7">2.10.1.1</ecNumber>
    </recommendedName>
</protein>
<dbReference type="Pfam" id="PF03453">
    <property type="entry name" value="MoeA_N"/>
    <property type="match status" value="1"/>
</dbReference>
<dbReference type="UniPathway" id="UPA00344"/>
<evidence type="ECO:0000256" key="7">
    <source>
        <dbReference type="RuleBase" id="RU365090"/>
    </source>
</evidence>
<dbReference type="InterPro" id="IPR008284">
    <property type="entry name" value="MoCF_biosynth_CS"/>
</dbReference>
<evidence type="ECO:0000256" key="1">
    <source>
        <dbReference type="ARBA" id="ARBA00002901"/>
    </source>
</evidence>
<dbReference type="NCBIfam" id="TIGR00177">
    <property type="entry name" value="molyb_syn"/>
    <property type="match status" value="1"/>
</dbReference>
<keyword evidence="5 7" id="KW-0501">Molybdenum cofactor biosynthesis</keyword>
<dbReference type="InterPro" id="IPR036135">
    <property type="entry name" value="MoeA_linker/N_sf"/>
</dbReference>
<dbReference type="GO" id="GO:0005737">
    <property type="term" value="C:cytoplasm"/>
    <property type="evidence" value="ECO:0007669"/>
    <property type="project" value="TreeGrafter"/>
</dbReference>
<keyword evidence="7 9" id="KW-0808">Transferase</keyword>
<dbReference type="SUPFAM" id="SSF53218">
    <property type="entry name" value="Molybdenum cofactor biosynthesis proteins"/>
    <property type="match status" value="1"/>
</dbReference>
<keyword evidence="7" id="KW-0460">Magnesium</keyword>
<feature type="domain" description="MoaB/Mog" evidence="8">
    <location>
        <begin position="193"/>
        <end position="331"/>
    </location>
</feature>
<dbReference type="PROSITE" id="PS01079">
    <property type="entry name" value="MOCF_BIOSYNTHESIS_2"/>
    <property type="match status" value="1"/>
</dbReference>
<dbReference type="Gene3D" id="2.170.190.11">
    <property type="entry name" value="Molybdopterin biosynthesis moea protein, domain 3"/>
    <property type="match status" value="1"/>
</dbReference>
<dbReference type="InterPro" id="IPR005110">
    <property type="entry name" value="MoeA_linker/N"/>
</dbReference>
<dbReference type="PANTHER" id="PTHR10192">
    <property type="entry name" value="MOLYBDOPTERIN BIOSYNTHESIS PROTEIN"/>
    <property type="match status" value="1"/>
</dbReference>
<evidence type="ECO:0000313" key="9">
    <source>
        <dbReference type="EMBL" id="TWF79080.1"/>
    </source>
</evidence>
<dbReference type="AlphaFoldDB" id="A0A561SW44"/>